<evidence type="ECO:0000256" key="5">
    <source>
        <dbReference type="ARBA" id="ARBA00023136"/>
    </source>
</evidence>
<dbReference type="EMBL" id="CP001720">
    <property type="protein sequence ID" value="ACV61498.1"/>
    <property type="molecule type" value="Genomic_DNA"/>
</dbReference>
<dbReference type="PANTHER" id="PTHR30238:SF6">
    <property type="entry name" value="TERC-LIKE PROTEIN"/>
    <property type="match status" value="1"/>
</dbReference>
<feature type="transmembrane region" description="Helical" evidence="6">
    <location>
        <begin position="30"/>
        <end position="54"/>
    </location>
</feature>
<proteinExistence type="inferred from homology"/>
<dbReference type="eggNOG" id="COG0861">
    <property type="taxonomic scope" value="Bacteria"/>
</dbReference>
<evidence type="ECO:0000313" key="8">
    <source>
        <dbReference type="Proteomes" id="UP000002217"/>
    </source>
</evidence>
<evidence type="ECO:0000256" key="6">
    <source>
        <dbReference type="SAM" id="Phobius"/>
    </source>
</evidence>
<keyword evidence="3 6" id="KW-0812">Transmembrane</keyword>
<evidence type="ECO:0000256" key="1">
    <source>
        <dbReference type="ARBA" id="ARBA00004141"/>
    </source>
</evidence>
<organism evidence="7 8">
    <name type="scientific">Desulfofarcimen acetoxidans (strain ATCC 49208 / DSM 771 / KCTC 5769 / VKM B-1644 / 5575)</name>
    <name type="common">Desulfotomaculum acetoxidans</name>
    <dbReference type="NCBI Taxonomy" id="485916"/>
    <lineage>
        <taxon>Bacteria</taxon>
        <taxon>Bacillati</taxon>
        <taxon>Bacillota</taxon>
        <taxon>Clostridia</taxon>
        <taxon>Eubacteriales</taxon>
        <taxon>Peptococcaceae</taxon>
        <taxon>Desulfofarcimen</taxon>
    </lineage>
</organism>
<evidence type="ECO:0000313" key="7">
    <source>
        <dbReference type="EMBL" id="ACV61498.1"/>
    </source>
</evidence>
<name>C8W643_DESAS</name>
<reference evidence="7 8" key="1">
    <citation type="journal article" date="2009" name="Stand. Genomic Sci.">
        <title>Complete genome sequence of Desulfotomaculum acetoxidans type strain (5575).</title>
        <authorList>
            <person name="Spring S."/>
            <person name="Lapidus A."/>
            <person name="Schroder M."/>
            <person name="Gleim D."/>
            <person name="Sims D."/>
            <person name="Meincke L."/>
            <person name="Glavina Del Rio T."/>
            <person name="Tice H."/>
            <person name="Copeland A."/>
            <person name="Cheng J.F."/>
            <person name="Lucas S."/>
            <person name="Chen F."/>
            <person name="Nolan M."/>
            <person name="Bruce D."/>
            <person name="Goodwin L."/>
            <person name="Pitluck S."/>
            <person name="Ivanova N."/>
            <person name="Mavromatis K."/>
            <person name="Mikhailova N."/>
            <person name="Pati A."/>
            <person name="Chen A."/>
            <person name="Palaniappan K."/>
            <person name="Land M."/>
            <person name="Hauser L."/>
            <person name="Chang Y.J."/>
            <person name="Jeffries C.D."/>
            <person name="Chain P."/>
            <person name="Saunders E."/>
            <person name="Brettin T."/>
            <person name="Detter J.C."/>
            <person name="Goker M."/>
            <person name="Bristow J."/>
            <person name="Eisen J.A."/>
            <person name="Markowitz V."/>
            <person name="Hugenholtz P."/>
            <person name="Kyrpides N.C."/>
            <person name="Klenk H.P."/>
            <person name="Han C."/>
        </authorList>
    </citation>
    <scope>NUCLEOTIDE SEQUENCE [LARGE SCALE GENOMIC DNA]</scope>
    <source>
        <strain evidence="8">ATCC 49208 / DSM 771 / VKM B-1644</strain>
    </source>
</reference>
<feature type="transmembrane region" description="Helical" evidence="6">
    <location>
        <begin position="132"/>
        <end position="152"/>
    </location>
</feature>
<dbReference type="KEGG" id="dae:Dtox_0578"/>
<keyword evidence="8" id="KW-1185">Reference proteome</keyword>
<feature type="transmembrane region" description="Helical" evidence="6">
    <location>
        <begin position="93"/>
        <end position="111"/>
    </location>
</feature>
<evidence type="ECO:0000256" key="4">
    <source>
        <dbReference type="ARBA" id="ARBA00022989"/>
    </source>
</evidence>
<feature type="transmembrane region" description="Helical" evidence="6">
    <location>
        <begin position="192"/>
        <end position="210"/>
    </location>
</feature>
<gene>
    <name evidence="7" type="ordered locus">Dtox_0578</name>
</gene>
<dbReference type="PANTHER" id="PTHR30238">
    <property type="entry name" value="MEMBRANE BOUND PREDICTED REDOX MODULATOR"/>
    <property type="match status" value="1"/>
</dbReference>
<dbReference type="Pfam" id="PF03741">
    <property type="entry name" value="TerC"/>
    <property type="match status" value="1"/>
</dbReference>
<keyword evidence="5 6" id="KW-0472">Membrane</keyword>
<feature type="transmembrane region" description="Helical" evidence="6">
    <location>
        <begin position="66"/>
        <end position="87"/>
    </location>
</feature>
<dbReference type="RefSeq" id="WP_015756217.1">
    <property type="nucleotide sequence ID" value="NC_013216.1"/>
</dbReference>
<feature type="transmembrane region" description="Helical" evidence="6">
    <location>
        <begin position="158"/>
        <end position="180"/>
    </location>
</feature>
<protein>
    <submittedName>
        <fullName evidence="7">Integral membrane protein TerC</fullName>
    </submittedName>
</protein>
<comment type="subcellular location">
    <subcellularLocation>
        <location evidence="1">Membrane</location>
        <topology evidence="1">Multi-pass membrane protein</topology>
    </subcellularLocation>
</comment>
<dbReference type="GO" id="GO:0016020">
    <property type="term" value="C:membrane"/>
    <property type="evidence" value="ECO:0007669"/>
    <property type="project" value="UniProtKB-SubCell"/>
</dbReference>
<dbReference type="STRING" id="485916.Dtox_0578"/>
<accession>C8W643</accession>
<comment type="similarity">
    <text evidence="2">Belongs to the TerC family.</text>
</comment>
<sequence length="247" mass="27359">MELLSGVLSTYSQFFSMQVIMDVVSSPASWAVIFSLVILEGLLSADNALVLAVVVKHLPEEQRKKALFYGIMGAYVFRFIAIGLGVYIVKFTWVKILGASYLLWIALKFFIKKNNESEESVNVKATGFWGTVITVELMDITFSVDSILAAFGVSDKVWVLYLGGILGILMMRGVAQLFLLLLEKFPELEATAYILIALIGAKLMGSAFGLHLPEFVFFPVMASVFIGTLVYSHFRKDKSKAEEKIVA</sequence>
<dbReference type="InterPro" id="IPR022493">
    <property type="entry name" value="CHP03716_TM_YkoY"/>
</dbReference>
<dbReference type="AlphaFoldDB" id="C8W643"/>
<feature type="transmembrane region" description="Helical" evidence="6">
    <location>
        <begin position="216"/>
        <end position="234"/>
    </location>
</feature>
<dbReference type="InterPro" id="IPR005496">
    <property type="entry name" value="Integral_membrane_TerC"/>
</dbReference>
<dbReference type="HOGENOM" id="CLU_070543_1_1_9"/>
<dbReference type="NCBIfam" id="TIGR03716">
    <property type="entry name" value="R_switched_YkoY"/>
    <property type="match status" value="1"/>
</dbReference>
<evidence type="ECO:0000256" key="2">
    <source>
        <dbReference type="ARBA" id="ARBA00007511"/>
    </source>
</evidence>
<keyword evidence="4 6" id="KW-1133">Transmembrane helix</keyword>
<evidence type="ECO:0000256" key="3">
    <source>
        <dbReference type="ARBA" id="ARBA00022692"/>
    </source>
</evidence>
<dbReference type="Proteomes" id="UP000002217">
    <property type="component" value="Chromosome"/>
</dbReference>